<dbReference type="RefSeq" id="WP_061567390.1">
    <property type="nucleotide sequence ID" value="NZ_JARMSI010000108.1"/>
</dbReference>
<dbReference type="Gene3D" id="3.40.50.450">
    <property type="match status" value="1"/>
</dbReference>
<name>A0A150MQB5_GEOSE</name>
<protein>
    <recommendedName>
        <fullName evidence="2">Cytokinin riboside 5'-monophosphate phosphoribohydrolase</fullName>
        <ecNumber evidence="2">3.2.2.n1</ecNumber>
    </recommendedName>
</protein>
<comment type="caution">
    <text evidence="3">The sequence shown here is derived from an EMBL/GenBank/DDBJ whole genome shotgun (WGS) entry which is preliminary data.</text>
</comment>
<dbReference type="EMBL" id="LQYV01000062">
    <property type="protein sequence ID" value="KYD26657.1"/>
    <property type="molecule type" value="Genomic_DNA"/>
</dbReference>
<dbReference type="Pfam" id="PF03641">
    <property type="entry name" value="Lysine_decarbox"/>
    <property type="match status" value="1"/>
</dbReference>
<dbReference type="AlphaFoldDB" id="A0A150MQB5"/>
<keyword evidence="2" id="KW-0203">Cytokinin biosynthesis</keyword>
<dbReference type="InterPro" id="IPR005269">
    <property type="entry name" value="LOG"/>
</dbReference>
<dbReference type="PANTHER" id="PTHR31223">
    <property type="entry name" value="LOG FAMILY PROTEIN YJL055W"/>
    <property type="match status" value="1"/>
</dbReference>
<evidence type="ECO:0000256" key="2">
    <source>
        <dbReference type="RuleBase" id="RU363015"/>
    </source>
</evidence>
<organism evidence="3 4">
    <name type="scientific">Geobacillus stearothermophilus</name>
    <name type="common">Bacillus stearothermophilus</name>
    <dbReference type="NCBI Taxonomy" id="1422"/>
    <lineage>
        <taxon>Bacteria</taxon>
        <taxon>Bacillati</taxon>
        <taxon>Bacillota</taxon>
        <taxon>Bacilli</taxon>
        <taxon>Bacillales</taxon>
        <taxon>Anoxybacillaceae</taxon>
        <taxon>Geobacillus</taxon>
    </lineage>
</organism>
<dbReference type="SUPFAM" id="SSF102405">
    <property type="entry name" value="MCP/YpsA-like"/>
    <property type="match status" value="1"/>
</dbReference>
<evidence type="ECO:0000256" key="1">
    <source>
        <dbReference type="ARBA" id="ARBA00006763"/>
    </source>
</evidence>
<dbReference type="Proteomes" id="UP000075424">
    <property type="component" value="Unassembled WGS sequence"/>
</dbReference>
<dbReference type="GO" id="GO:0009691">
    <property type="term" value="P:cytokinin biosynthetic process"/>
    <property type="evidence" value="ECO:0007669"/>
    <property type="project" value="UniProtKB-UniRule"/>
</dbReference>
<keyword evidence="2" id="KW-0378">Hydrolase</keyword>
<comment type="similarity">
    <text evidence="1 2">Belongs to the LOG family.</text>
</comment>
<gene>
    <name evidence="3" type="ORF">B4109_0276</name>
</gene>
<proteinExistence type="inferred from homology"/>
<reference evidence="3 4" key="1">
    <citation type="submission" date="2016-01" db="EMBL/GenBank/DDBJ databases">
        <title>Draft Genome Sequences of Seven Thermophilic Sporeformers Isolated from Foods.</title>
        <authorList>
            <person name="Berendsen E.M."/>
            <person name="Wells-Bennik M.H."/>
            <person name="Krawcyk A.O."/>
            <person name="De Jong A."/>
            <person name="Holsappel S."/>
            <person name="Eijlander R.T."/>
            <person name="Kuipers O.P."/>
        </authorList>
    </citation>
    <scope>NUCLEOTIDE SEQUENCE [LARGE SCALE GENOMIC DNA]</scope>
    <source>
        <strain evidence="3 4">B4109</strain>
    </source>
</reference>
<dbReference type="GO" id="GO:0005829">
    <property type="term" value="C:cytosol"/>
    <property type="evidence" value="ECO:0007669"/>
    <property type="project" value="TreeGrafter"/>
</dbReference>
<dbReference type="InterPro" id="IPR031100">
    <property type="entry name" value="LOG_fam"/>
</dbReference>
<dbReference type="GO" id="GO:0016799">
    <property type="term" value="F:hydrolase activity, hydrolyzing N-glycosyl compounds"/>
    <property type="evidence" value="ECO:0007669"/>
    <property type="project" value="TreeGrafter"/>
</dbReference>
<accession>A0A150MQB5</accession>
<dbReference type="PANTHER" id="PTHR31223:SF70">
    <property type="entry name" value="LOG FAMILY PROTEIN YJL055W"/>
    <property type="match status" value="1"/>
</dbReference>
<dbReference type="EC" id="3.2.2.n1" evidence="2"/>
<evidence type="ECO:0000313" key="4">
    <source>
        <dbReference type="Proteomes" id="UP000075424"/>
    </source>
</evidence>
<sequence length="185" mass="20340">MKAICVFCGSSNGNDGRYKEAAKALGTFLARSGITLIYGGGTRGLMGEVAEAALRHQGRVVGIIPQFLKDREVAHNRLSELLVVDTMHTRKAKMYESADGFIALPGGYGTYEELFEVLSWSRVGLHQKPIGLLNVDGFFDPLLHLLRHTVDSGFAAPEDLELIVSAEDVPTLYGQMNTFCRRRHS</sequence>
<dbReference type="PATRIC" id="fig|1422.18.peg.3288"/>
<evidence type="ECO:0000313" key="3">
    <source>
        <dbReference type="EMBL" id="KYD26657.1"/>
    </source>
</evidence>
<dbReference type="NCBIfam" id="TIGR00730">
    <property type="entry name" value="Rossman fold protein, TIGR00730 family"/>
    <property type="match status" value="1"/>
</dbReference>